<keyword evidence="2" id="KW-1185">Reference proteome</keyword>
<dbReference type="Proteomes" id="UP000266673">
    <property type="component" value="Unassembled WGS sequence"/>
</dbReference>
<comment type="caution">
    <text evidence="1">The sequence shown here is derived from an EMBL/GenBank/DDBJ whole genome shotgun (WGS) entry which is preliminary data.</text>
</comment>
<evidence type="ECO:0000313" key="1">
    <source>
        <dbReference type="EMBL" id="RIB28231.1"/>
    </source>
</evidence>
<dbReference type="EMBL" id="QKWP01000072">
    <property type="protein sequence ID" value="RIB28231.1"/>
    <property type="molecule type" value="Genomic_DNA"/>
</dbReference>
<dbReference type="OrthoDB" id="610608at2759"/>
<accession>A0A397W2C5</accession>
<protein>
    <submittedName>
        <fullName evidence="1">Uncharacterized protein</fullName>
    </submittedName>
</protein>
<reference evidence="1 2" key="1">
    <citation type="submission" date="2018-06" db="EMBL/GenBank/DDBJ databases">
        <title>Comparative genomics reveals the genomic features of Rhizophagus irregularis, R. cerebriforme, R. diaphanum and Gigaspora rosea, and their symbiotic lifestyle signature.</title>
        <authorList>
            <person name="Morin E."/>
            <person name="San Clemente H."/>
            <person name="Chen E.C.H."/>
            <person name="De La Providencia I."/>
            <person name="Hainaut M."/>
            <person name="Kuo A."/>
            <person name="Kohler A."/>
            <person name="Murat C."/>
            <person name="Tang N."/>
            <person name="Roy S."/>
            <person name="Loubradou J."/>
            <person name="Henrissat B."/>
            <person name="Grigoriev I.V."/>
            <person name="Corradi N."/>
            <person name="Roux C."/>
            <person name="Martin F.M."/>
        </authorList>
    </citation>
    <scope>NUCLEOTIDE SEQUENCE [LARGE SCALE GENOMIC DNA]</scope>
    <source>
        <strain evidence="1 2">DAOM 194757</strain>
    </source>
</reference>
<dbReference type="STRING" id="44941.A0A397W2C5"/>
<proteinExistence type="predicted"/>
<dbReference type="AlphaFoldDB" id="A0A397W2C5"/>
<gene>
    <name evidence="1" type="ORF">C2G38_2158415</name>
</gene>
<organism evidence="1 2">
    <name type="scientific">Gigaspora rosea</name>
    <dbReference type="NCBI Taxonomy" id="44941"/>
    <lineage>
        <taxon>Eukaryota</taxon>
        <taxon>Fungi</taxon>
        <taxon>Fungi incertae sedis</taxon>
        <taxon>Mucoromycota</taxon>
        <taxon>Glomeromycotina</taxon>
        <taxon>Glomeromycetes</taxon>
        <taxon>Diversisporales</taxon>
        <taxon>Gigasporaceae</taxon>
        <taxon>Gigaspora</taxon>
    </lineage>
</organism>
<evidence type="ECO:0000313" key="2">
    <source>
        <dbReference type="Proteomes" id="UP000266673"/>
    </source>
</evidence>
<sequence>MLLTIRNLPTFITHLLFKAGVDHESEMILQAPDAIHYQSGIDHIPCMDHEFAFKVNHDFSNVIDKVNYIVKRIYELAADKKYLLNIAAEFRINKASKCLLASKTQTYIICLLEVLSISGT</sequence>
<name>A0A397W2C5_9GLOM</name>